<name>A0ACC6KNL6_9DEIO</name>
<evidence type="ECO:0000313" key="1">
    <source>
        <dbReference type="EMBL" id="MDR6754013.1"/>
    </source>
</evidence>
<accession>A0ACC6KNL6</accession>
<organism evidence="1 2">
    <name type="scientific">Deinococcus soli</name>
    <name type="common">ex Cha et al. 2016</name>
    <dbReference type="NCBI Taxonomy" id="1309411"/>
    <lineage>
        <taxon>Bacteria</taxon>
        <taxon>Thermotogati</taxon>
        <taxon>Deinococcota</taxon>
        <taxon>Deinococci</taxon>
        <taxon>Deinococcales</taxon>
        <taxon>Deinococcaceae</taxon>
        <taxon>Deinococcus</taxon>
    </lineage>
</organism>
<dbReference type="Proteomes" id="UP001252370">
    <property type="component" value="Unassembled WGS sequence"/>
</dbReference>
<protein>
    <submittedName>
        <fullName evidence="1">Uncharacterized protein</fullName>
    </submittedName>
</protein>
<keyword evidence="2" id="KW-1185">Reference proteome</keyword>
<gene>
    <name evidence="1" type="ORF">J2Y01_004544</name>
</gene>
<sequence>MKDDFFCDTELLFATCLERGQKRRRKPSKFDRFSAVQDVWKKRCDAESVDIDLQLIQVGLKAELQLKHTVSCDEVWALADKTVAEAPQIKSWYGGGKQIITSESLYDRIYRDVYSGLKKKILATQSDVLIYLPCLWESFSANALPKVGEFNHSPWKYRLSGLAVVPDIDPTHSEIVVIGKRRTAPSQRDTECQTTTSGCCELDRLQSGSCNHKVSLLEFVLELVARRVAFIYAFVKVVQIMLKRWDTCRSTIRPARQAVTLRTIKPCAP</sequence>
<dbReference type="EMBL" id="JAVDTP010000021">
    <property type="protein sequence ID" value="MDR6754013.1"/>
    <property type="molecule type" value="Genomic_DNA"/>
</dbReference>
<comment type="caution">
    <text evidence="1">The sequence shown here is derived from an EMBL/GenBank/DDBJ whole genome shotgun (WGS) entry which is preliminary data.</text>
</comment>
<reference evidence="1" key="1">
    <citation type="submission" date="2023-07" db="EMBL/GenBank/DDBJ databases">
        <title>Sorghum-associated microbial communities from plants grown in Nebraska, USA.</title>
        <authorList>
            <person name="Schachtman D."/>
        </authorList>
    </citation>
    <scope>NUCLEOTIDE SEQUENCE</scope>
    <source>
        <strain evidence="1">BE73</strain>
    </source>
</reference>
<evidence type="ECO:0000313" key="2">
    <source>
        <dbReference type="Proteomes" id="UP001252370"/>
    </source>
</evidence>
<proteinExistence type="predicted"/>